<name>A0A0F9QH55_9ZZZZ</name>
<protein>
    <submittedName>
        <fullName evidence="1">Uncharacterized protein</fullName>
    </submittedName>
</protein>
<reference evidence="1" key="1">
    <citation type="journal article" date="2015" name="Nature">
        <title>Complex archaea that bridge the gap between prokaryotes and eukaryotes.</title>
        <authorList>
            <person name="Spang A."/>
            <person name="Saw J.H."/>
            <person name="Jorgensen S.L."/>
            <person name="Zaremba-Niedzwiedzka K."/>
            <person name="Martijn J."/>
            <person name="Lind A.E."/>
            <person name="van Eijk R."/>
            <person name="Schleper C."/>
            <person name="Guy L."/>
            <person name="Ettema T.J."/>
        </authorList>
    </citation>
    <scope>NUCLEOTIDE SEQUENCE</scope>
</reference>
<comment type="caution">
    <text evidence="1">The sequence shown here is derived from an EMBL/GenBank/DDBJ whole genome shotgun (WGS) entry which is preliminary data.</text>
</comment>
<gene>
    <name evidence="1" type="ORF">LCGC14_1095210</name>
</gene>
<accession>A0A0F9QH55</accession>
<dbReference type="EMBL" id="LAZR01004892">
    <property type="protein sequence ID" value="KKN04653.1"/>
    <property type="molecule type" value="Genomic_DNA"/>
</dbReference>
<organism evidence="1">
    <name type="scientific">marine sediment metagenome</name>
    <dbReference type="NCBI Taxonomy" id="412755"/>
    <lineage>
        <taxon>unclassified sequences</taxon>
        <taxon>metagenomes</taxon>
        <taxon>ecological metagenomes</taxon>
    </lineage>
</organism>
<dbReference type="AlphaFoldDB" id="A0A0F9QH55"/>
<sequence length="630" mass="72715">MPPDIDSPKTFGDYYWAAEVEAKRLRSEQREKSYGPIIGQWLRDTGFDEIMPDQFAKLFDTLRSPSEPDWDDVQRMFLGTVSRAVALAGGEQMAKPFEYEAAEKYQHTRIRPESAITLFQRKKITESLFDHRMHSGGYSDEEAEHLYNSMRPYPTMPELIRYGRYNSDAENPKAFVWELFDIHPDDWEMWNWLSIQKLSTQQVQTVYRRGGWDKSRSLLELSRLGWPLEEREALINLAYELPNAMLLVQGNLLQGVSQADMIDDIAKAGIHPTYAEKYFDGVLTKPNTQDLIAWQLRLDPTLGGLNDELRKTGVHPDYFDVYKTLAHPIPPINDLITMAVREAFTPDIAQRFGQYEGLPTAYVEAAEKKGLTKEWAERYWAAHWTLPSVQQGFAMLHRGIINQPDLSLLMRALDIMPFWRDKLMQLSYKPLTRVDVRRMHLLGTLDEAGVNRAYRDVGYNDLNAGLMTDFTVRYNRRSLAGFTQRDVVAAYINRFIESGQATSILRDIGTKADEIPNVMRLANLKREWKHKDETIVAIRNRYNKGTRNLSQTRSALSQLGFADDYVSTLLAQWEPKTEAERVATFTNAQTLKLFTMGLITEGRARQELQLLGFDTERRELLIRSVTEQTE</sequence>
<proteinExistence type="predicted"/>
<evidence type="ECO:0000313" key="1">
    <source>
        <dbReference type="EMBL" id="KKN04653.1"/>
    </source>
</evidence>